<comment type="caution">
    <text evidence="1">The sequence shown here is derived from an EMBL/GenBank/DDBJ whole genome shotgun (WGS) entry which is preliminary data.</text>
</comment>
<gene>
    <name evidence="1" type="ORF">TrCOL_g12079</name>
</gene>
<name>A0A9W7LFG3_9STRA</name>
<reference evidence="2" key="1">
    <citation type="journal article" date="2023" name="Commun. Biol.">
        <title>Genome analysis of Parmales, the sister group of diatoms, reveals the evolutionary specialization of diatoms from phago-mixotrophs to photoautotrophs.</title>
        <authorList>
            <person name="Ban H."/>
            <person name="Sato S."/>
            <person name="Yoshikawa S."/>
            <person name="Yamada K."/>
            <person name="Nakamura Y."/>
            <person name="Ichinomiya M."/>
            <person name="Sato N."/>
            <person name="Blanc-Mathieu R."/>
            <person name="Endo H."/>
            <person name="Kuwata A."/>
            <person name="Ogata H."/>
        </authorList>
    </citation>
    <scope>NUCLEOTIDE SEQUENCE [LARGE SCALE GENOMIC DNA]</scope>
</reference>
<proteinExistence type="predicted"/>
<dbReference type="OrthoDB" id="410307at2759"/>
<dbReference type="Proteomes" id="UP001165065">
    <property type="component" value="Unassembled WGS sequence"/>
</dbReference>
<evidence type="ECO:0000313" key="2">
    <source>
        <dbReference type="Proteomes" id="UP001165065"/>
    </source>
</evidence>
<dbReference type="AlphaFoldDB" id="A0A9W7LFG3"/>
<accession>A0A9W7LFG3</accession>
<dbReference type="EMBL" id="BRYA01000376">
    <property type="protein sequence ID" value="GMI48133.1"/>
    <property type="molecule type" value="Genomic_DNA"/>
</dbReference>
<sequence>MQQPIIFLDIDGVLNTDMMFTAHPSTLHPKLVKRLAHLITSTGACVVISSTWRRDESYMEVLHDHFAKVGLERGSTIKGFTPVFSTLDNTRKCGESREAVRVREIASYLSENPTEAPKVILDDLNLKEIEEITDAKFIKCNPESGLSERDVDEALEHLRTGG</sequence>
<organism evidence="1 2">
    <name type="scientific">Triparma columacea</name>
    <dbReference type="NCBI Taxonomy" id="722753"/>
    <lineage>
        <taxon>Eukaryota</taxon>
        <taxon>Sar</taxon>
        <taxon>Stramenopiles</taxon>
        <taxon>Ochrophyta</taxon>
        <taxon>Bolidophyceae</taxon>
        <taxon>Parmales</taxon>
        <taxon>Triparmaceae</taxon>
        <taxon>Triparma</taxon>
    </lineage>
</organism>
<evidence type="ECO:0000313" key="1">
    <source>
        <dbReference type="EMBL" id="GMI48133.1"/>
    </source>
</evidence>
<protein>
    <submittedName>
        <fullName evidence="1">Uncharacterized protein</fullName>
    </submittedName>
</protein>
<dbReference type="Pfam" id="PF18143">
    <property type="entry name" value="HAD_SAK_2"/>
    <property type="match status" value="1"/>
</dbReference>
<keyword evidence="2" id="KW-1185">Reference proteome</keyword>